<sequence length="422" mass="47449">MKASEIQLQAVSASLYRRICALQQEVSHAQKANEESHRQLVDLQTQKHALLEESKRQQQDHRCEVSDLKKRLRETEEQWKQEMQETSEQISERDKKICSLEASFNRAQYSKEQEWEGRLSSARDGFTSRLREATSQNEDLTARLEVLSREKAGMCDIVVMGMDARLTILQAAFSVPCLFMGLVSEHRKMQAEMSRKHKKVEGELATTLKKALQADSSKAALEEIVAGLKSQLCSQKAVIDAQDASTEDLHREIAGFKTRIAELQVQVEEAKEEAHGHALEAAKAMEAMEAAQAEHGASVESLLKSWTLEKAAITKLASDTARRARDRAKREALRWDQKLRKMKAEAKKLSEERAALHARVYDLEEQVLNGELNRGPEKLVPGPSSAGDANHACAPEIDTARLLEEMAAVRARQEAYLQRVNA</sequence>
<keyword evidence="3" id="KW-1185">Reference proteome</keyword>
<name>A0A8S1IQW1_9CHLO</name>
<reference evidence="2" key="1">
    <citation type="submission" date="2020-12" db="EMBL/GenBank/DDBJ databases">
        <authorList>
            <person name="Iha C."/>
        </authorList>
    </citation>
    <scope>NUCLEOTIDE SEQUENCE</scope>
</reference>
<dbReference type="EMBL" id="CAJHUC010000614">
    <property type="protein sequence ID" value="CAD7697156.1"/>
    <property type="molecule type" value="Genomic_DNA"/>
</dbReference>
<gene>
    <name evidence="2" type="ORF">OSTQU699_LOCUS2517</name>
</gene>
<organism evidence="2 3">
    <name type="scientific">Ostreobium quekettii</name>
    <dbReference type="NCBI Taxonomy" id="121088"/>
    <lineage>
        <taxon>Eukaryota</taxon>
        <taxon>Viridiplantae</taxon>
        <taxon>Chlorophyta</taxon>
        <taxon>core chlorophytes</taxon>
        <taxon>Ulvophyceae</taxon>
        <taxon>TCBD clade</taxon>
        <taxon>Bryopsidales</taxon>
        <taxon>Ostreobineae</taxon>
        <taxon>Ostreobiaceae</taxon>
        <taxon>Ostreobium</taxon>
    </lineage>
</organism>
<evidence type="ECO:0000256" key="1">
    <source>
        <dbReference type="SAM" id="Coils"/>
    </source>
</evidence>
<evidence type="ECO:0000313" key="3">
    <source>
        <dbReference type="Proteomes" id="UP000708148"/>
    </source>
</evidence>
<feature type="coiled-coil region" evidence="1">
    <location>
        <begin position="33"/>
        <end position="89"/>
    </location>
</feature>
<feature type="coiled-coil region" evidence="1">
    <location>
        <begin position="253"/>
        <end position="280"/>
    </location>
</feature>
<dbReference type="OrthoDB" id="10683585at2759"/>
<protein>
    <submittedName>
        <fullName evidence="2">Uncharacterized protein</fullName>
    </submittedName>
</protein>
<accession>A0A8S1IQW1</accession>
<comment type="caution">
    <text evidence="2">The sequence shown here is derived from an EMBL/GenBank/DDBJ whole genome shotgun (WGS) entry which is preliminary data.</text>
</comment>
<evidence type="ECO:0000313" key="2">
    <source>
        <dbReference type="EMBL" id="CAD7697156.1"/>
    </source>
</evidence>
<keyword evidence="1" id="KW-0175">Coiled coil</keyword>
<dbReference type="Proteomes" id="UP000708148">
    <property type="component" value="Unassembled WGS sequence"/>
</dbReference>
<proteinExistence type="predicted"/>
<dbReference type="AlphaFoldDB" id="A0A8S1IQW1"/>
<feature type="coiled-coil region" evidence="1">
    <location>
        <begin position="325"/>
        <end position="366"/>
    </location>
</feature>